<feature type="domain" description="ASX DEUBAD" evidence="1">
    <location>
        <begin position="11"/>
        <end position="139"/>
    </location>
</feature>
<dbReference type="RefSeq" id="XP_064700642.1">
    <property type="nucleotide sequence ID" value="XM_064853688.1"/>
</dbReference>
<dbReference type="Pfam" id="PF13919">
    <property type="entry name" value="ASXH"/>
    <property type="match status" value="1"/>
</dbReference>
<keyword evidence="3" id="KW-1185">Reference proteome</keyword>
<accession>A0AAV9MWS5</accession>
<organism evidence="2 3">
    <name type="scientific">Exophiala bonariae</name>
    <dbReference type="NCBI Taxonomy" id="1690606"/>
    <lineage>
        <taxon>Eukaryota</taxon>
        <taxon>Fungi</taxon>
        <taxon>Dikarya</taxon>
        <taxon>Ascomycota</taxon>
        <taxon>Pezizomycotina</taxon>
        <taxon>Eurotiomycetes</taxon>
        <taxon>Chaetothyriomycetidae</taxon>
        <taxon>Chaetothyriales</taxon>
        <taxon>Herpotrichiellaceae</taxon>
        <taxon>Exophiala</taxon>
    </lineage>
</organism>
<evidence type="ECO:0000259" key="1">
    <source>
        <dbReference type="Pfam" id="PF13919"/>
    </source>
</evidence>
<evidence type="ECO:0000313" key="2">
    <source>
        <dbReference type="EMBL" id="KAK5045003.1"/>
    </source>
</evidence>
<reference evidence="2 3" key="1">
    <citation type="submission" date="2023-08" db="EMBL/GenBank/DDBJ databases">
        <title>Black Yeasts Isolated from many extreme environments.</title>
        <authorList>
            <person name="Coleine C."/>
            <person name="Stajich J.E."/>
            <person name="Selbmann L."/>
        </authorList>
    </citation>
    <scope>NUCLEOTIDE SEQUENCE [LARGE SCALE GENOMIC DNA]</scope>
    <source>
        <strain evidence="2 3">CCFEE 5792</strain>
    </source>
</reference>
<dbReference type="AlphaFoldDB" id="A0AAV9MWS5"/>
<gene>
    <name evidence="2" type="ORF">LTR84_010151</name>
</gene>
<protein>
    <recommendedName>
        <fullName evidence="1">ASX DEUBAD domain-containing protein</fullName>
    </recommendedName>
</protein>
<proteinExistence type="predicted"/>
<evidence type="ECO:0000313" key="3">
    <source>
        <dbReference type="Proteomes" id="UP001358417"/>
    </source>
</evidence>
<name>A0AAV9MWS5_9EURO</name>
<sequence length="147" mass="16642">MPPARKNAPTRNSGPWSCSRILNSSSPLASKEILPFLVTCISGWNSDYDETQKKVIIDSLPEKYRKYHSDNSGHLLCPISPEFLLEDPYFRSAVAKFKTNLADGFYEKTWQNQAAKASQEREQGKFANYLREKAEADFGLGDCIKET</sequence>
<dbReference type="GeneID" id="89978309"/>
<dbReference type="Proteomes" id="UP001358417">
    <property type="component" value="Unassembled WGS sequence"/>
</dbReference>
<comment type="caution">
    <text evidence="2">The sequence shown here is derived from an EMBL/GenBank/DDBJ whole genome shotgun (WGS) entry which is preliminary data.</text>
</comment>
<dbReference type="EMBL" id="JAVRRD010000040">
    <property type="protein sequence ID" value="KAK5045003.1"/>
    <property type="molecule type" value="Genomic_DNA"/>
</dbReference>
<dbReference type="InterPro" id="IPR028020">
    <property type="entry name" value="ASX_DEUBAD_dom"/>
</dbReference>